<evidence type="ECO:0000313" key="2">
    <source>
        <dbReference type="Proteomes" id="UP000046680"/>
    </source>
</evidence>
<dbReference type="AlphaFoldDB" id="A0A654TYI6"/>
<reference evidence="1 2" key="1">
    <citation type="submission" date="2015-03" db="EMBL/GenBank/DDBJ databases">
        <authorList>
            <consortium name="Pathogen Informatics"/>
        </authorList>
    </citation>
    <scope>NUCLEOTIDE SEQUENCE [LARGE SCALE GENOMIC DNA]</scope>
    <source>
        <strain evidence="1 2">C09601061</strain>
    </source>
</reference>
<accession>A0A654TYI6</accession>
<name>A0A654TYI6_MYCTX</name>
<evidence type="ECO:0000313" key="1">
    <source>
        <dbReference type="EMBL" id="CFR73132.1"/>
    </source>
</evidence>
<proteinExistence type="predicted"/>
<gene>
    <name evidence="1" type="ORF">ERS007657_01161</name>
</gene>
<dbReference type="EMBL" id="CGCX01000329">
    <property type="protein sequence ID" value="CFR73132.1"/>
    <property type="molecule type" value="Genomic_DNA"/>
</dbReference>
<dbReference type="Proteomes" id="UP000046680">
    <property type="component" value="Unassembled WGS sequence"/>
</dbReference>
<sequence>MVTLSAEAADPTPNQLAAVAAVLIADATPEAWWLAPSVVHAV</sequence>
<organism evidence="1 2">
    <name type="scientific">Mycobacterium tuberculosis</name>
    <dbReference type="NCBI Taxonomy" id="1773"/>
    <lineage>
        <taxon>Bacteria</taxon>
        <taxon>Bacillati</taxon>
        <taxon>Actinomycetota</taxon>
        <taxon>Actinomycetes</taxon>
        <taxon>Mycobacteriales</taxon>
        <taxon>Mycobacteriaceae</taxon>
        <taxon>Mycobacterium</taxon>
        <taxon>Mycobacterium tuberculosis complex</taxon>
    </lineage>
</organism>
<protein>
    <submittedName>
        <fullName evidence="1">Uncharacterized protein</fullName>
    </submittedName>
</protein>